<protein>
    <submittedName>
        <fullName evidence="2">Motility associated factor glycosyltransferase family protein</fullName>
    </submittedName>
</protein>
<name>A0ABW9N657_9BACT</name>
<keyword evidence="3" id="KW-1185">Reference proteome</keyword>
<dbReference type="PANTHER" id="PTHR41786">
    <property type="entry name" value="MOTILITY ACCESSORY FACTOR MAF"/>
    <property type="match status" value="1"/>
</dbReference>
<evidence type="ECO:0000259" key="1">
    <source>
        <dbReference type="Pfam" id="PF01973"/>
    </source>
</evidence>
<organism evidence="2 3">
    <name type="scientific">Campylobacter subantarcticus</name>
    <dbReference type="NCBI Taxonomy" id="497724"/>
    <lineage>
        <taxon>Bacteria</taxon>
        <taxon>Pseudomonadati</taxon>
        <taxon>Campylobacterota</taxon>
        <taxon>Epsilonproteobacteria</taxon>
        <taxon>Campylobacterales</taxon>
        <taxon>Campylobacteraceae</taxon>
        <taxon>Campylobacter</taxon>
    </lineage>
</organism>
<dbReference type="Proteomes" id="UP000364097">
    <property type="component" value="Unassembled WGS sequence"/>
</dbReference>
<comment type="caution">
    <text evidence="2">The sequence shown here is derived from an EMBL/GenBank/DDBJ whole genome shotgun (WGS) entry which is preliminary data.</text>
</comment>
<dbReference type="EMBL" id="AACKMW020000043">
    <property type="protein sequence ID" value="MPB99760.1"/>
    <property type="molecule type" value="Genomic_DNA"/>
</dbReference>
<dbReference type="PANTHER" id="PTHR41786:SF1">
    <property type="entry name" value="6-HYDROXYMETHYLPTERIN DIPHOSPHOKINASE MPTE-LIKE DOMAIN-CONTAINING PROTEIN"/>
    <property type="match status" value="1"/>
</dbReference>
<reference evidence="2" key="1">
    <citation type="submission" date="2019-08" db="EMBL/GenBank/DDBJ databases">
        <title>Rapid identification of Enteric Bacteria from Whole Genome Sequences (WGS) using Average Nucleotide Identity (ANI).</title>
        <authorList>
            <person name="Lane C."/>
        </authorList>
    </citation>
    <scope>NUCLEOTIDE SEQUENCE [LARGE SCALE GENOMIC DNA]</scope>
    <source>
        <strain evidence="2">2010D-8461</strain>
    </source>
</reference>
<dbReference type="Pfam" id="PF01973">
    <property type="entry name" value="MptE-like"/>
    <property type="match status" value="1"/>
</dbReference>
<gene>
    <name evidence="2" type="ORF">A0Z09_006875</name>
</gene>
<dbReference type="InterPro" id="IPR002826">
    <property type="entry name" value="MptE-like"/>
</dbReference>
<feature type="domain" description="6-hydroxymethylpterin diphosphokinase MptE-like" evidence="1">
    <location>
        <begin position="204"/>
        <end position="378"/>
    </location>
</feature>
<accession>A0ABW9N657</accession>
<proteinExistence type="predicted"/>
<sequence>MGTLMSILENNINAVFDHNLKEQLKKVNQTYQIVQGDDNLDINIIDGGGYRLYDKPLEELNKTLNLYNDKYLLYPVLFFYGFGNGILYKALLQNLNHKIILVFEPDVNIIYTMFKMIDFSKELKENRLLLLDPNNENINDLKNLFLNNLIFNFLRTYFLEIHCDYYDDKYQEEILKLNSLIQDAIKENIISIGDDPLDTLQGIKHFIQNIPKMIANPSYKELLNKRKNLSETAIIVSTGPSLTKQLSLLKQYQNKASIFCADSAYPILAKANIKPDYVFSLERTDFTSEFFNHDFGEFDKDILFVIKSVTHPNTIKYLEKNKRKYMIVSTPEYFFKYCSLNDFGYFNMGWSVAHMACYLSVHLKHSNIIFIGQDLAYNDIGESHPKDYQNSSTFETDTYEHIDVLGYGGIGYVKTHKTWIFFKKILENDILTFNKMNIKIYNCTEGGARINGTIEEPFKQVCEKLLKKDLNKPFIKLENLNLNKQNELLLKAYFKIIKSIRQYENLKKELCERNISINKNLLHIDNLDIQNSIHMFEFILKQIDAIKTSIYRCGLLNGPLIRQFELNLARIYVLNPKTQEDSYNKSMLWIKEHLDWIKLIIAHIDSQKEVLQRSVVTTKDELIEKGFLNLVEKIEQRTLRNVNF</sequence>
<evidence type="ECO:0000313" key="3">
    <source>
        <dbReference type="Proteomes" id="UP000364097"/>
    </source>
</evidence>
<evidence type="ECO:0000313" key="2">
    <source>
        <dbReference type="EMBL" id="MPB99760.1"/>
    </source>
</evidence>